<dbReference type="STRING" id="146536.AQI70_16700"/>
<dbReference type="InterPro" id="IPR029035">
    <property type="entry name" value="DHS-like_NAD/FAD-binding_dom"/>
</dbReference>
<comment type="caution">
    <text evidence="6">The sequence shown here is derived from an EMBL/GenBank/DDBJ whole genome shotgun (WGS) entry which is preliminary data.</text>
</comment>
<dbReference type="SUPFAM" id="SSF52467">
    <property type="entry name" value="DHS-like NAD/FAD-binding domain"/>
    <property type="match status" value="1"/>
</dbReference>
<comment type="cofactor">
    <cofactor evidence="1">
        <name>FAD</name>
        <dbReference type="ChEBI" id="CHEBI:57692"/>
    </cofactor>
</comment>
<dbReference type="InterPro" id="IPR014730">
    <property type="entry name" value="ETF_a/b_N"/>
</dbReference>
<dbReference type="SUPFAM" id="SSF52402">
    <property type="entry name" value="Adenine nucleotide alpha hydrolases-like"/>
    <property type="match status" value="2"/>
</dbReference>
<dbReference type="Pfam" id="PF00766">
    <property type="entry name" value="ETF_alpha"/>
    <property type="match status" value="1"/>
</dbReference>
<accession>A0A117P8P7</accession>
<gene>
    <name evidence="6" type="ORF">AQI70_16700</name>
</gene>
<evidence type="ECO:0000256" key="4">
    <source>
        <dbReference type="ARBA" id="ARBA00042002"/>
    </source>
</evidence>
<evidence type="ECO:0000256" key="1">
    <source>
        <dbReference type="ARBA" id="ARBA00001974"/>
    </source>
</evidence>
<dbReference type="Proteomes" id="UP000054024">
    <property type="component" value="Unassembled WGS sequence"/>
</dbReference>
<protein>
    <recommendedName>
        <fullName evidence="4">Electron transfer flavoprotein small subunit</fullName>
    </recommendedName>
</protein>
<dbReference type="InterPro" id="IPR014729">
    <property type="entry name" value="Rossmann-like_a/b/a_fold"/>
</dbReference>
<name>A0A117P8P7_9ACTN</name>
<evidence type="ECO:0000256" key="3">
    <source>
        <dbReference type="ARBA" id="ARBA00025649"/>
    </source>
</evidence>
<feature type="domain" description="Electron transfer flavoprotein alpha/beta-subunit N-terminal" evidence="5">
    <location>
        <begin position="280"/>
        <end position="449"/>
    </location>
</feature>
<dbReference type="PANTHER" id="PTHR21294">
    <property type="entry name" value="ELECTRON TRANSFER FLAVOPROTEIN BETA-SUBUNIT"/>
    <property type="match status" value="1"/>
</dbReference>
<keyword evidence="7" id="KW-1185">Reference proteome</keyword>
<feature type="domain" description="Electron transfer flavoprotein alpha/beta-subunit N-terminal" evidence="5">
    <location>
        <begin position="21"/>
        <end position="206"/>
    </location>
</feature>
<dbReference type="SMART" id="SM00893">
    <property type="entry name" value="ETF"/>
    <property type="match status" value="2"/>
</dbReference>
<proteinExistence type="predicted"/>
<dbReference type="PANTHER" id="PTHR21294:SF17">
    <property type="entry name" value="PROTEIN FIXA"/>
    <property type="match status" value="1"/>
</dbReference>
<sequence length="601" mass="62969">MRIAVLVKQVPNFESLRLGGDRRLERTGHQLEMNPYCRRAVAQGVHLARESGGECVVLTLGPPAAEDCLREAVACGAVHGVLISDEAFAGSDTLATARALAAALVRLGPFDLVLCGRNSVDAETGQTPAQIAELLDLPMAAGVRELTLKDTMLVVRCEHDDGWLRTELPLPALLTCAERLIHPAKAAPAERADVRAGRISRLNATELGPGPWGDAASMTVVGASRRLDSTRLRLRFDGDVDAQVERAVVKLAELGAFDTDPEPPLLPVPQPSGDPSAGDIVVLAEPGRDRLTRELLGRAALLAAATGRIVTSLGPAPLSPTLAGSWGADVVATISGSDAEQDIAEGLAAWCSARHPWAVLAPSTMWGREIAGRVAARLGAGLVGDAVDVVTNPQGELVCWKPAFSGGLVAAVTCRSTTRFATVRGGTLRLLAPRAAVARRAPDLLVVRRGAARGAVREFDDDLEALEVAPAVVCLGAAVPPEDYPLLDPLRHALGAELAATRKVTDQGWQPRARQIGVTGRSVAPRLYVAIGTSGKFANMAGARGAGLVLGINSDSTAPLFEAVDVGVVADWRDAVPRLVTAMEQHGLRHGSPLLARGSTR</sequence>
<organism evidence="6 7">
    <name type="scientific">Streptomyces curacoi</name>
    <dbReference type="NCBI Taxonomy" id="146536"/>
    <lineage>
        <taxon>Bacteria</taxon>
        <taxon>Bacillati</taxon>
        <taxon>Actinomycetota</taxon>
        <taxon>Actinomycetes</taxon>
        <taxon>Kitasatosporales</taxon>
        <taxon>Streptomycetaceae</taxon>
        <taxon>Streptomyces</taxon>
    </lineage>
</organism>
<dbReference type="GO" id="GO:0009055">
    <property type="term" value="F:electron transfer activity"/>
    <property type="evidence" value="ECO:0007669"/>
    <property type="project" value="InterPro"/>
</dbReference>
<dbReference type="AlphaFoldDB" id="A0A117P8P7"/>
<evidence type="ECO:0000256" key="2">
    <source>
        <dbReference type="ARBA" id="ARBA00011355"/>
    </source>
</evidence>
<comment type="subunit">
    <text evidence="2">Heterodimer of an alpha and a beta subunit.</text>
</comment>
<comment type="function">
    <text evidence="3">The electron transfer flavoprotein serves as a specific electron acceptor for other dehydrogenases. It transfers the electrons to the main respiratory chain via ETF-ubiquinone oxidoreductase (ETF dehydrogenase).</text>
</comment>
<evidence type="ECO:0000313" key="7">
    <source>
        <dbReference type="Proteomes" id="UP000054024"/>
    </source>
</evidence>
<dbReference type="Pfam" id="PF01012">
    <property type="entry name" value="ETF"/>
    <property type="match status" value="2"/>
</dbReference>
<evidence type="ECO:0000259" key="5">
    <source>
        <dbReference type="SMART" id="SM00893"/>
    </source>
</evidence>
<dbReference type="InterPro" id="IPR012255">
    <property type="entry name" value="ETF_b"/>
</dbReference>
<dbReference type="Gene3D" id="3.40.50.1220">
    <property type="entry name" value="TPP-binding domain"/>
    <property type="match status" value="1"/>
</dbReference>
<dbReference type="EMBL" id="LMWJ01000012">
    <property type="protein sequence ID" value="KUM75157.1"/>
    <property type="molecule type" value="Genomic_DNA"/>
</dbReference>
<dbReference type="Gene3D" id="3.40.50.620">
    <property type="entry name" value="HUPs"/>
    <property type="match status" value="2"/>
</dbReference>
<evidence type="ECO:0000313" key="6">
    <source>
        <dbReference type="EMBL" id="KUM75157.1"/>
    </source>
</evidence>
<dbReference type="InterPro" id="IPR014731">
    <property type="entry name" value="ETF_asu_C"/>
</dbReference>
<reference evidence="6 7" key="1">
    <citation type="submission" date="2015-10" db="EMBL/GenBank/DDBJ databases">
        <title>Draft genome sequence of Streptomyces curacoi DSM 40107, type strain for the species Streptomyces curacoi.</title>
        <authorList>
            <person name="Ruckert C."/>
            <person name="Winkler A."/>
            <person name="Kalinowski J."/>
            <person name="Kampfer P."/>
            <person name="Glaeser S."/>
        </authorList>
    </citation>
    <scope>NUCLEOTIDE SEQUENCE [LARGE SCALE GENOMIC DNA]</scope>
    <source>
        <strain evidence="6 7">DSM 40107</strain>
    </source>
</reference>